<dbReference type="AlphaFoldDB" id="A0A8C5PMM3"/>
<feature type="coiled-coil region" evidence="1">
    <location>
        <begin position="331"/>
        <end position="358"/>
    </location>
</feature>
<keyword evidence="1" id="KW-0175">Coiled coil</keyword>
<dbReference type="PANTHER" id="PTHR33820:SF5">
    <property type="entry name" value="COILED-COIL DOMAIN-CONTAINING PROTEIN 17-LIKE"/>
    <property type="match status" value="1"/>
</dbReference>
<reference evidence="3" key="1">
    <citation type="submission" date="2025-08" db="UniProtKB">
        <authorList>
            <consortium name="Ensembl"/>
        </authorList>
    </citation>
    <scope>IDENTIFICATION</scope>
</reference>
<proteinExistence type="predicted"/>
<evidence type="ECO:0000256" key="1">
    <source>
        <dbReference type="SAM" id="Coils"/>
    </source>
</evidence>
<feature type="region of interest" description="Disordered" evidence="2">
    <location>
        <begin position="54"/>
        <end position="104"/>
    </location>
</feature>
<dbReference type="Proteomes" id="UP000694569">
    <property type="component" value="Unplaced"/>
</dbReference>
<protein>
    <recommendedName>
        <fullName evidence="5">Coiled-coil domain-containing protein 17</fullName>
    </recommendedName>
</protein>
<feature type="coiled-coil region" evidence="1">
    <location>
        <begin position="279"/>
        <end position="306"/>
    </location>
</feature>
<feature type="coiled-coil region" evidence="1">
    <location>
        <begin position="111"/>
        <end position="179"/>
    </location>
</feature>
<sequence>MTDYLRCPSCNMTFKSSLLLEKHRAKFCIGGDVGRVRETQTPVDMVYRLRNFRKTQDNQQQQHKLKEINEDKTTNQTMDPNKSTMDSGQSDKPYKFERKTSDQESQLRQLAEAHSKQINDILHQNKLLEKQRDDIVQRLNEISAQNRNTGYLEKMIKYLADQEQKNEQLLATMKQQIDMLQLEAMKKALQSRHTGPPASQRIEKVQQPIQHAYIPFFGGGSLFSEISALRLTYLKNGGNDQMILAHLQDLLTEAQLIERQEKRPRPIRKKPKTEHGPVNRHMSDRLINLEMENQQLEDQLFRLQLQRQKNSRLPRTTHVAEKSVQLPRFIKEQTRHNIKTLNAELEVLKQEFEIQKLKRRIKTSATRRVNPKASSVFPLAEGKPDTPELPKHLLNFSQGLDPAPYDPISGFVVFYDYLLGLDPTYRVCRLSVTLCSGGLEMGSPSPLPPVYCETSSSKLHEYKNQNIAILATKQAVPRVRPSSNISLIIELQASGGYDPYGQEISRLIPRGWVKIDIFDSQNRVISGHWKIPIRILPVKPSLTTGALNGVPQAISETAHRITEHTLRNSLDFQPDSPLEDPKRWRSLFKDFTLQLENTELHIRLVNARDADAQSLYSIEINNSMFYKYPPLTAAYIYQEELLQPLPYYSSFLTLNMQPAYRDIVDSPPSRNNIMTQ</sequence>
<dbReference type="GeneTree" id="ENSGT00940000167241"/>
<dbReference type="Ensembl" id="ENSLLET00000026085.1">
    <property type="protein sequence ID" value="ENSLLEP00000025127.1"/>
    <property type="gene ID" value="ENSLLEG00000015967.1"/>
</dbReference>
<dbReference type="OrthoDB" id="289416at2759"/>
<accession>A0A8C5PMM3</accession>
<evidence type="ECO:0008006" key="5">
    <source>
        <dbReference type="Google" id="ProtNLM"/>
    </source>
</evidence>
<feature type="compositionally biased region" description="Basic and acidic residues" evidence="2">
    <location>
        <begin position="92"/>
        <end position="102"/>
    </location>
</feature>
<feature type="compositionally biased region" description="Polar residues" evidence="2">
    <location>
        <begin position="74"/>
        <end position="90"/>
    </location>
</feature>
<evidence type="ECO:0000313" key="3">
    <source>
        <dbReference type="Ensembl" id="ENSLLEP00000025127.1"/>
    </source>
</evidence>
<evidence type="ECO:0000256" key="2">
    <source>
        <dbReference type="SAM" id="MobiDB-lite"/>
    </source>
</evidence>
<keyword evidence="4" id="KW-1185">Reference proteome</keyword>
<dbReference type="InterPro" id="IPR038800">
    <property type="entry name" value="CCDC17"/>
</dbReference>
<name>A0A8C5PMM3_9ANUR</name>
<dbReference type="PANTHER" id="PTHR33820">
    <property type="entry name" value="COILED-COIL DOMAIN-CONTAINING PROTEIN 17"/>
    <property type="match status" value="1"/>
</dbReference>
<evidence type="ECO:0000313" key="4">
    <source>
        <dbReference type="Proteomes" id="UP000694569"/>
    </source>
</evidence>
<reference evidence="3" key="2">
    <citation type="submission" date="2025-09" db="UniProtKB">
        <authorList>
            <consortium name="Ensembl"/>
        </authorList>
    </citation>
    <scope>IDENTIFICATION</scope>
</reference>
<organism evidence="3 4">
    <name type="scientific">Leptobrachium leishanense</name>
    <name type="common">Leishan spiny toad</name>
    <dbReference type="NCBI Taxonomy" id="445787"/>
    <lineage>
        <taxon>Eukaryota</taxon>
        <taxon>Metazoa</taxon>
        <taxon>Chordata</taxon>
        <taxon>Craniata</taxon>
        <taxon>Vertebrata</taxon>
        <taxon>Euteleostomi</taxon>
        <taxon>Amphibia</taxon>
        <taxon>Batrachia</taxon>
        <taxon>Anura</taxon>
        <taxon>Pelobatoidea</taxon>
        <taxon>Megophryidae</taxon>
        <taxon>Leptobrachium</taxon>
    </lineage>
</organism>
<feature type="compositionally biased region" description="Basic and acidic residues" evidence="2">
    <location>
        <begin position="64"/>
        <end position="73"/>
    </location>
</feature>